<evidence type="ECO:0000256" key="3">
    <source>
        <dbReference type="PROSITE-ProRule" id="PRU10038"/>
    </source>
</evidence>
<dbReference type="Pfam" id="PF07859">
    <property type="entry name" value="Abhydrolase_3"/>
    <property type="match status" value="1"/>
</dbReference>
<feature type="transmembrane region" description="Helical" evidence="4">
    <location>
        <begin position="416"/>
        <end position="437"/>
    </location>
</feature>
<dbReference type="Gene3D" id="3.40.50.1820">
    <property type="entry name" value="alpha/beta hydrolase"/>
    <property type="match status" value="1"/>
</dbReference>
<evidence type="ECO:0000256" key="4">
    <source>
        <dbReference type="SAM" id="Phobius"/>
    </source>
</evidence>
<dbReference type="PANTHER" id="PTHR48081">
    <property type="entry name" value="AB HYDROLASE SUPERFAMILY PROTEIN C4A8.06C"/>
    <property type="match status" value="1"/>
</dbReference>
<dbReference type="EMBL" id="JADJOT010000011">
    <property type="protein sequence ID" value="MBK7956077.1"/>
    <property type="molecule type" value="Genomic_DNA"/>
</dbReference>
<organism evidence="6 7">
    <name type="scientific">Candidatus Accumulibacter affinis</name>
    <dbReference type="NCBI Taxonomy" id="2954384"/>
    <lineage>
        <taxon>Bacteria</taxon>
        <taxon>Pseudomonadati</taxon>
        <taxon>Pseudomonadota</taxon>
        <taxon>Betaproteobacteria</taxon>
        <taxon>Candidatus Accumulibacter</taxon>
    </lineage>
</organism>
<evidence type="ECO:0000256" key="2">
    <source>
        <dbReference type="ARBA" id="ARBA00022801"/>
    </source>
</evidence>
<keyword evidence="4" id="KW-1133">Transmembrane helix</keyword>
<evidence type="ECO:0000256" key="1">
    <source>
        <dbReference type="ARBA" id="ARBA00010515"/>
    </source>
</evidence>
<dbReference type="SUPFAM" id="SSF53474">
    <property type="entry name" value="alpha/beta-Hydrolases"/>
    <property type="match status" value="1"/>
</dbReference>
<feature type="transmembrane region" description="Helical" evidence="4">
    <location>
        <begin position="378"/>
        <end position="404"/>
    </location>
</feature>
<dbReference type="Proteomes" id="UP000706151">
    <property type="component" value="Unassembled WGS sequence"/>
</dbReference>
<dbReference type="InterPro" id="IPR029058">
    <property type="entry name" value="AB_hydrolase_fold"/>
</dbReference>
<feature type="active site" evidence="3">
    <location>
        <position position="150"/>
    </location>
</feature>
<feature type="transmembrane region" description="Helical" evidence="4">
    <location>
        <begin position="347"/>
        <end position="366"/>
    </location>
</feature>
<keyword evidence="4" id="KW-0472">Membrane</keyword>
<comment type="caution">
    <text evidence="6">The sequence shown here is derived from an EMBL/GenBank/DDBJ whole genome shotgun (WGS) entry which is preliminary data.</text>
</comment>
<proteinExistence type="inferred from homology"/>
<keyword evidence="4" id="KW-0812">Transmembrane</keyword>
<dbReference type="AlphaFoldDB" id="A0A935TGX6"/>
<evidence type="ECO:0000313" key="7">
    <source>
        <dbReference type="Proteomes" id="UP000706151"/>
    </source>
</evidence>
<keyword evidence="2 6" id="KW-0378">Hydrolase</keyword>
<dbReference type="PANTHER" id="PTHR48081:SF8">
    <property type="entry name" value="ALPHA_BETA HYDROLASE FOLD-3 DOMAIN-CONTAINING PROTEIN-RELATED"/>
    <property type="match status" value="1"/>
</dbReference>
<comment type="similarity">
    <text evidence="1">Belongs to the 'GDXG' lipolytic enzyme family.</text>
</comment>
<gene>
    <name evidence="6" type="ORF">IPK02_20190</name>
</gene>
<evidence type="ECO:0000313" key="6">
    <source>
        <dbReference type="EMBL" id="MBK7956077.1"/>
    </source>
</evidence>
<dbReference type="InterPro" id="IPR013094">
    <property type="entry name" value="AB_hydrolase_3"/>
</dbReference>
<accession>A0A935TGX6</accession>
<evidence type="ECO:0000259" key="5">
    <source>
        <dbReference type="Pfam" id="PF07859"/>
    </source>
</evidence>
<dbReference type="PROSITE" id="PS01174">
    <property type="entry name" value="LIPASE_GDXG_SER"/>
    <property type="match status" value="1"/>
</dbReference>
<feature type="domain" description="Alpha/beta hydrolase fold-3" evidence="5">
    <location>
        <begin position="76"/>
        <end position="273"/>
    </location>
</feature>
<dbReference type="InterPro" id="IPR033140">
    <property type="entry name" value="Lipase_GDXG_put_SER_AS"/>
</dbReference>
<sequence length="442" mass="47593">MKLLKTRVGRRVFLSSLQFMRDRLASKPDYQHLRALAARLDQFTAAPVDYQTQPVVIGEQQATWIRVSDGGEARVVLYLHGGAFITETPQLHSALVARICKEARARALMPSYRLAPEHPFPAAIDDCVAAYRFLLDSGVDAASIVVAGDSAGGNLALVLLLRARDENLPLPAAVVTLSPLTDGSFGGDSIQRNNGHDPMFVPGIFEACGPLYMPDQELARNPYLSPLFGDLTSLPPVLMMVGSSELLLDDSVRFAGKCPSATLEVWHDMPHIFPAFDFLPEAVEATRRIGRFIRQHIAVDLLEIESAQASKPTAVQDREGRGVAAWQGAGHRRTDSFWPPAPALQTLAYWLLAAIAAIAAIALPLFSALGHNSVAGLLAGLSPTLPAASLAVWLGSATVLLFAAFSADRLGWPRTLLVMGVSLTLGEACGLALLLALRTRRE</sequence>
<name>A0A935TGX6_9PROT</name>
<dbReference type="GO" id="GO:0016787">
    <property type="term" value="F:hydrolase activity"/>
    <property type="evidence" value="ECO:0007669"/>
    <property type="project" value="UniProtKB-KW"/>
</dbReference>
<dbReference type="InterPro" id="IPR050300">
    <property type="entry name" value="GDXG_lipolytic_enzyme"/>
</dbReference>
<protein>
    <submittedName>
        <fullName evidence="6">Alpha/beta hydrolase</fullName>
    </submittedName>
</protein>
<reference evidence="6 7" key="1">
    <citation type="submission" date="2020-10" db="EMBL/GenBank/DDBJ databases">
        <title>Connecting structure to function with the recovery of over 1000 high-quality activated sludge metagenome-assembled genomes encoding full-length rRNA genes using long-read sequencing.</title>
        <authorList>
            <person name="Singleton C.M."/>
            <person name="Petriglieri F."/>
            <person name="Kristensen J.M."/>
            <person name="Kirkegaard R.H."/>
            <person name="Michaelsen T.Y."/>
            <person name="Andersen M.H."/>
            <person name="Karst S.M."/>
            <person name="Dueholm M.S."/>
            <person name="Nielsen P.H."/>
            <person name="Albertsen M."/>
        </authorList>
    </citation>
    <scope>NUCLEOTIDE SEQUENCE [LARGE SCALE GENOMIC DNA]</scope>
    <source>
        <strain evidence="6">Fred_18-Q3-R57-64_BAT3C.720</strain>
    </source>
</reference>